<dbReference type="FunFam" id="1.10.3210.10:FF:000014">
    <property type="entry name" value="HD domain-containing protein"/>
    <property type="match status" value="1"/>
</dbReference>
<dbReference type="PANTHER" id="PTHR11373">
    <property type="entry name" value="DEOXYNUCLEOSIDE TRIPHOSPHATE TRIPHOSPHOHYDROLASE"/>
    <property type="match status" value="1"/>
</dbReference>
<dbReference type="GO" id="GO:0008832">
    <property type="term" value="F:dGTPase activity"/>
    <property type="evidence" value="ECO:0007669"/>
    <property type="project" value="TreeGrafter"/>
</dbReference>
<dbReference type="AlphaFoldDB" id="A0A1W1YS24"/>
<proteinExistence type="predicted"/>
<dbReference type="Proteomes" id="UP000243884">
    <property type="component" value="Unassembled WGS sequence"/>
</dbReference>
<name>A0A1W1YS24_9LACT</name>
<dbReference type="Pfam" id="PF19276">
    <property type="entry name" value="HD_assoc_2"/>
    <property type="match status" value="1"/>
</dbReference>
<evidence type="ECO:0000259" key="1">
    <source>
        <dbReference type="PROSITE" id="PS51831"/>
    </source>
</evidence>
<evidence type="ECO:0000313" key="3">
    <source>
        <dbReference type="Proteomes" id="UP000243884"/>
    </source>
</evidence>
<keyword evidence="3" id="KW-1185">Reference proteome</keyword>
<organism evidence="2 3">
    <name type="scientific">Aerococcus suis</name>
    <dbReference type="NCBI Taxonomy" id="371602"/>
    <lineage>
        <taxon>Bacteria</taxon>
        <taxon>Bacillati</taxon>
        <taxon>Bacillota</taxon>
        <taxon>Bacilli</taxon>
        <taxon>Lactobacillales</taxon>
        <taxon>Aerococcaceae</taxon>
        <taxon>Aerococcus</taxon>
    </lineage>
</organism>
<dbReference type="CDD" id="cd00077">
    <property type="entry name" value="HDc"/>
    <property type="match status" value="1"/>
</dbReference>
<dbReference type="InterPro" id="IPR045509">
    <property type="entry name" value="HD_assoc_2"/>
</dbReference>
<dbReference type="InterPro" id="IPR050135">
    <property type="entry name" value="dGTPase-like"/>
</dbReference>
<dbReference type="Pfam" id="PF01966">
    <property type="entry name" value="HD"/>
    <property type="match status" value="1"/>
</dbReference>
<dbReference type="InterPro" id="IPR003607">
    <property type="entry name" value="HD/PDEase_dom"/>
</dbReference>
<dbReference type="OrthoDB" id="9803619at2"/>
<reference evidence="3" key="1">
    <citation type="submission" date="2017-04" db="EMBL/GenBank/DDBJ databases">
        <authorList>
            <person name="Varghese N."/>
            <person name="Submissions S."/>
        </authorList>
    </citation>
    <scope>NUCLEOTIDE SEQUENCE [LARGE SCALE GENOMIC DNA]</scope>
    <source>
        <strain evidence="3">DSM 21500</strain>
    </source>
</reference>
<dbReference type="SMART" id="SM00471">
    <property type="entry name" value="HDc"/>
    <property type="match status" value="1"/>
</dbReference>
<dbReference type="PANTHER" id="PTHR11373:SF4">
    <property type="entry name" value="DEOXYNUCLEOSIDE TRIPHOSPHATE TRIPHOSPHOHYDROLASE SAMHD1"/>
    <property type="match status" value="1"/>
</dbReference>
<dbReference type="Gene3D" id="1.10.3210.10">
    <property type="entry name" value="Hypothetical protein af1432"/>
    <property type="match status" value="1"/>
</dbReference>
<accession>A0A1W1YS24</accession>
<dbReference type="EMBL" id="FWXK01000004">
    <property type="protein sequence ID" value="SMC39015.1"/>
    <property type="molecule type" value="Genomic_DNA"/>
</dbReference>
<dbReference type="InterPro" id="IPR006674">
    <property type="entry name" value="HD_domain"/>
</dbReference>
<dbReference type="STRING" id="371602.SAMN04487984_0883"/>
<feature type="domain" description="HD" evidence="1">
    <location>
        <begin position="62"/>
        <end position="187"/>
    </location>
</feature>
<evidence type="ECO:0000313" key="2">
    <source>
        <dbReference type="EMBL" id="SMC39015.1"/>
    </source>
</evidence>
<protein>
    <recommendedName>
        <fullName evidence="1">HD domain-containing protein</fullName>
    </recommendedName>
</protein>
<sequence>MPMTQASQTIPEKVFRDPVHDYIHVQHQLVLDLINTREMQRLRRIKQLGTSSFTFHGAEHSRFSHSLGVYELTRRIVDKFQRNYPSQTPDDGLWNDDERLVVLCAALLHDVGHGPFSHTFEKIFNTDHEEITQAIILSEETEVNTVLRQVSADFPAKIASVIDKTYPNPQVVQLISSQIDADRMDYLIRDSYYTGTNYGNFDMTRILRVMHPYKDGILFDYAGMHAVEDYVTSRYQMYMQVYFHPVSRGMEMVLNRLMQRANDLYHSKWVNIGQSAPFLIPFFEQNWSLTDYLHLDDNVLQTYFAHWLAQNDDAILSDLANRFLNRKPFKSVTYNRETDQHLLSELCQLIEELGYNTTYYTAQNSSFDLPYDFYRPEAKKPRTQIELLEKDGTLTELSQASTLVQAFTGKTNGDQRLYFPNELYYGKNKAHVSLFEPILAEIHQMTKTGKLRPKI</sequence>
<dbReference type="GO" id="GO:0006203">
    <property type="term" value="P:dGTP catabolic process"/>
    <property type="evidence" value="ECO:0007669"/>
    <property type="project" value="TreeGrafter"/>
</dbReference>
<gene>
    <name evidence="2" type="ORF">SAMN04487984_0883</name>
</gene>
<dbReference type="PROSITE" id="PS51831">
    <property type="entry name" value="HD"/>
    <property type="match status" value="1"/>
</dbReference>
<dbReference type="SUPFAM" id="SSF109604">
    <property type="entry name" value="HD-domain/PDEase-like"/>
    <property type="match status" value="1"/>
</dbReference>